<evidence type="ECO:0000256" key="1">
    <source>
        <dbReference type="SAM" id="MobiDB-lite"/>
    </source>
</evidence>
<dbReference type="Proteomes" id="UP000027138">
    <property type="component" value="Unassembled WGS sequence"/>
</dbReference>
<gene>
    <name evidence="2" type="ORF">JCGZ_16946</name>
</gene>
<name>A0A067KFF6_JATCU</name>
<organism evidence="2 3">
    <name type="scientific">Jatropha curcas</name>
    <name type="common">Barbados nut</name>
    <dbReference type="NCBI Taxonomy" id="180498"/>
    <lineage>
        <taxon>Eukaryota</taxon>
        <taxon>Viridiplantae</taxon>
        <taxon>Streptophyta</taxon>
        <taxon>Embryophyta</taxon>
        <taxon>Tracheophyta</taxon>
        <taxon>Spermatophyta</taxon>
        <taxon>Magnoliopsida</taxon>
        <taxon>eudicotyledons</taxon>
        <taxon>Gunneridae</taxon>
        <taxon>Pentapetalae</taxon>
        <taxon>rosids</taxon>
        <taxon>fabids</taxon>
        <taxon>Malpighiales</taxon>
        <taxon>Euphorbiaceae</taxon>
        <taxon>Crotonoideae</taxon>
        <taxon>Jatropheae</taxon>
        <taxon>Jatropha</taxon>
    </lineage>
</organism>
<dbReference type="EMBL" id="KK914662">
    <property type="protein sequence ID" value="KDP30579.1"/>
    <property type="molecule type" value="Genomic_DNA"/>
</dbReference>
<keyword evidence="3" id="KW-1185">Reference proteome</keyword>
<feature type="compositionally biased region" description="Basic and acidic residues" evidence="1">
    <location>
        <begin position="90"/>
        <end position="100"/>
    </location>
</feature>
<protein>
    <submittedName>
        <fullName evidence="2">Uncharacterized protein</fullName>
    </submittedName>
</protein>
<reference evidence="2 3" key="1">
    <citation type="journal article" date="2014" name="PLoS ONE">
        <title>Global Analysis of Gene Expression Profiles in Physic Nut (Jatropha curcas L.) Seedlings Exposed to Salt Stress.</title>
        <authorList>
            <person name="Zhang L."/>
            <person name="Zhang C."/>
            <person name="Wu P."/>
            <person name="Chen Y."/>
            <person name="Li M."/>
            <person name="Jiang H."/>
            <person name="Wu G."/>
        </authorList>
    </citation>
    <scope>NUCLEOTIDE SEQUENCE [LARGE SCALE GENOMIC DNA]</scope>
    <source>
        <strain evidence="3">cv. GZQX0401</strain>
        <tissue evidence="2">Young leaves</tissue>
    </source>
</reference>
<feature type="region of interest" description="Disordered" evidence="1">
    <location>
        <begin position="33"/>
        <end position="111"/>
    </location>
</feature>
<sequence length="111" mass="12020">MGCTVRVTHSGELCQQAIGLAEGSEGARSSFALTPVGHKEGSGMNPVKTSSREGIPRRNQVRNEFCINIKSGRNPAKTSSREGIPQRHPVGKESRKDIKPGRNPAKKSNRK</sequence>
<accession>A0A067KFF6</accession>
<evidence type="ECO:0000313" key="3">
    <source>
        <dbReference type="Proteomes" id="UP000027138"/>
    </source>
</evidence>
<dbReference type="AlphaFoldDB" id="A0A067KFF6"/>
<evidence type="ECO:0000313" key="2">
    <source>
        <dbReference type="EMBL" id="KDP30579.1"/>
    </source>
</evidence>
<proteinExistence type="predicted"/>